<dbReference type="SUPFAM" id="SSF52833">
    <property type="entry name" value="Thioredoxin-like"/>
    <property type="match status" value="1"/>
</dbReference>
<dbReference type="PANTHER" id="PTHR45663:SF11">
    <property type="entry name" value="GEO12009P1"/>
    <property type="match status" value="1"/>
</dbReference>
<dbReference type="GO" id="GO:0005829">
    <property type="term" value="C:cytosol"/>
    <property type="evidence" value="ECO:0007669"/>
    <property type="project" value="TreeGrafter"/>
</dbReference>
<feature type="active site" description="Nucleophile" evidence="8">
    <location>
        <position position="34"/>
    </location>
</feature>
<dbReference type="PRINTS" id="PR00421">
    <property type="entry name" value="THIOREDOXIN"/>
</dbReference>
<dbReference type="NCBIfam" id="TIGR01068">
    <property type="entry name" value="thioredoxin"/>
    <property type="match status" value="1"/>
</dbReference>
<keyword evidence="2" id="KW-0813">Transport</keyword>
<dbReference type="Gene3D" id="3.40.30.10">
    <property type="entry name" value="Glutaredoxin"/>
    <property type="match status" value="1"/>
</dbReference>
<comment type="similarity">
    <text evidence="1 7">Belongs to the thioredoxin family.</text>
</comment>
<dbReference type="InterPro" id="IPR005746">
    <property type="entry name" value="Thioredoxin"/>
</dbReference>
<dbReference type="Pfam" id="PF00085">
    <property type="entry name" value="Thioredoxin"/>
    <property type="match status" value="1"/>
</dbReference>
<dbReference type="PIRSF" id="PIRSF000077">
    <property type="entry name" value="Thioredoxin"/>
    <property type="match status" value="1"/>
</dbReference>
<dbReference type="Proteomes" id="UP000561011">
    <property type="component" value="Unassembled WGS sequence"/>
</dbReference>
<accession>A0A853EN68</accession>
<dbReference type="CDD" id="cd02947">
    <property type="entry name" value="TRX_family"/>
    <property type="match status" value="1"/>
</dbReference>
<name>A0A853EN68_9MICO</name>
<evidence type="ECO:0000313" key="11">
    <source>
        <dbReference type="EMBL" id="NYS91926.1"/>
    </source>
</evidence>
<dbReference type="InterPro" id="IPR013766">
    <property type="entry name" value="Thioredoxin_domain"/>
</dbReference>
<dbReference type="RefSeq" id="WP_056134595.1">
    <property type="nucleotide sequence ID" value="NZ_JACBYE010000001.1"/>
</dbReference>
<dbReference type="InterPro" id="IPR017937">
    <property type="entry name" value="Thioredoxin_CS"/>
</dbReference>
<evidence type="ECO:0000256" key="3">
    <source>
        <dbReference type="ARBA" id="ARBA00022982"/>
    </source>
</evidence>
<evidence type="ECO:0000256" key="7">
    <source>
        <dbReference type="PIRNR" id="PIRNR000077"/>
    </source>
</evidence>
<evidence type="ECO:0000256" key="4">
    <source>
        <dbReference type="ARBA" id="ARBA00023157"/>
    </source>
</evidence>
<reference evidence="11 12" key="1">
    <citation type="submission" date="2020-07" db="EMBL/GenBank/DDBJ databases">
        <title>MOT database genomes.</title>
        <authorList>
            <person name="Joseph S."/>
            <person name="Aduse-Opoku J."/>
            <person name="Hashim A."/>
            <person name="Wade W."/>
            <person name="Curtis M."/>
        </authorList>
    </citation>
    <scope>NUCLEOTIDE SEQUENCE [LARGE SCALE GENOMIC DNA]</scope>
    <source>
        <strain evidence="11 12">DSM 100099</strain>
    </source>
</reference>
<feature type="site" description="Deprotonates C-terminal active site Cys" evidence="8">
    <location>
        <position position="28"/>
    </location>
</feature>
<evidence type="ECO:0000256" key="2">
    <source>
        <dbReference type="ARBA" id="ARBA00022448"/>
    </source>
</evidence>
<keyword evidence="4 9" id="KW-1015">Disulfide bond</keyword>
<feature type="site" description="Contributes to redox potential value" evidence="8">
    <location>
        <position position="35"/>
    </location>
</feature>
<evidence type="ECO:0000256" key="9">
    <source>
        <dbReference type="PIRSR" id="PIRSR000077-4"/>
    </source>
</evidence>
<dbReference type="PROSITE" id="PS00194">
    <property type="entry name" value="THIOREDOXIN_1"/>
    <property type="match status" value="1"/>
</dbReference>
<evidence type="ECO:0000256" key="1">
    <source>
        <dbReference type="ARBA" id="ARBA00008987"/>
    </source>
</evidence>
<gene>
    <name evidence="11" type="primary">trxA</name>
    <name evidence="11" type="ORF">HZZ10_00015</name>
</gene>
<feature type="site" description="Contributes to redox potential value" evidence="8">
    <location>
        <position position="36"/>
    </location>
</feature>
<dbReference type="EMBL" id="JACBYE010000001">
    <property type="protein sequence ID" value="NYS91926.1"/>
    <property type="molecule type" value="Genomic_DNA"/>
</dbReference>
<dbReference type="AlphaFoldDB" id="A0A853EN68"/>
<dbReference type="GO" id="GO:0015035">
    <property type="term" value="F:protein-disulfide reductase activity"/>
    <property type="evidence" value="ECO:0007669"/>
    <property type="project" value="UniProtKB-UniRule"/>
</dbReference>
<evidence type="ECO:0000256" key="8">
    <source>
        <dbReference type="PIRSR" id="PIRSR000077-1"/>
    </source>
</evidence>
<dbReference type="PANTHER" id="PTHR45663">
    <property type="entry name" value="GEO12009P1"/>
    <property type="match status" value="1"/>
</dbReference>
<evidence type="ECO:0000259" key="10">
    <source>
        <dbReference type="PROSITE" id="PS51352"/>
    </source>
</evidence>
<feature type="domain" description="Thioredoxin" evidence="10">
    <location>
        <begin position="1"/>
        <end position="110"/>
    </location>
</feature>
<organism evidence="11 12">
    <name type="scientific">Sanguibacter inulinus</name>
    <dbReference type="NCBI Taxonomy" id="60922"/>
    <lineage>
        <taxon>Bacteria</taxon>
        <taxon>Bacillati</taxon>
        <taxon>Actinomycetota</taxon>
        <taxon>Actinomycetes</taxon>
        <taxon>Micrococcales</taxon>
        <taxon>Sanguibacteraceae</taxon>
        <taxon>Sanguibacter</taxon>
    </lineage>
</organism>
<dbReference type="InterPro" id="IPR036249">
    <property type="entry name" value="Thioredoxin-like_sf"/>
</dbReference>
<comment type="caution">
    <text evidence="11">The sequence shown here is derived from an EMBL/GenBank/DDBJ whole genome shotgun (WGS) entry which is preliminary data.</text>
</comment>
<evidence type="ECO:0000256" key="5">
    <source>
        <dbReference type="ARBA" id="ARBA00023284"/>
    </source>
</evidence>
<keyword evidence="3" id="KW-0249">Electron transport</keyword>
<feature type="active site" description="Nucleophile" evidence="8">
    <location>
        <position position="37"/>
    </location>
</feature>
<evidence type="ECO:0000256" key="6">
    <source>
        <dbReference type="NCBIfam" id="TIGR01068"/>
    </source>
</evidence>
<proteinExistence type="inferred from homology"/>
<evidence type="ECO:0000313" key="12">
    <source>
        <dbReference type="Proteomes" id="UP000561011"/>
    </source>
</evidence>
<dbReference type="GO" id="GO:0045454">
    <property type="term" value="P:cell redox homeostasis"/>
    <property type="evidence" value="ECO:0007669"/>
    <property type="project" value="TreeGrafter"/>
</dbReference>
<dbReference type="PROSITE" id="PS51352">
    <property type="entry name" value="THIOREDOXIN_2"/>
    <property type="match status" value="1"/>
</dbReference>
<dbReference type="FunFam" id="3.40.30.10:FF:000001">
    <property type="entry name" value="Thioredoxin"/>
    <property type="match status" value="1"/>
</dbReference>
<protein>
    <recommendedName>
        <fullName evidence="6 7">Thioredoxin</fullName>
    </recommendedName>
</protein>
<sequence>MSTATPVHATDETFKSVVLESDVPVLVDFWAEWCGPCRLVAPVLEEIAADYAGRLTIAKVDTEENPQVTAAYGVVSIPLLNIYHQGELVRSIVGARPKKALVEEIEAVLAEIG</sequence>
<keyword evidence="5 9" id="KW-0676">Redox-active center</keyword>
<feature type="disulfide bond" description="Redox-active" evidence="9">
    <location>
        <begin position="34"/>
        <end position="37"/>
    </location>
</feature>
<keyword evidence="12" id="KW-1185">Reference proteome</keyword>